<keyword evidence="3" id="KW-1185">Reference proteome</keyword>
<dbReference type="OrthoDB" id="3682664at2759"/>
<dbReference type="Proteomes" id="UP000799440">
    <property type="component" value="Unassembled WGS sequence"/>
</dbReference>
<keyword evidence="1" id="KW-0732">Signal</keyword>
<proteinExistence type="predicted"/>
<feature type="signal peptide" evidence="1">
    <location>
        <begin position="1"/>
        <end position="21"/>
    </location>
</feature>
<dbReference type="InterPro" id="IPR006771">
    <property type="entry name" value="CetA-like"/>
</dbReference>
<organism evidence="2 3">
    <name type="scientific">Sporormia fimetaria CBS 119925</name>
    <dbReference type="NCBI Taxonomy" id="1340428"/>
    <lineage>
        <taxon>Eukaryota</taxon>
        <taxon>Fungi</taxon>
        <taxon>Dikarya</taxon>
        <taxon>Ascomycota</taxon>
        <taxon>Pezizomycotina</taxon>
        <taxon>Dothideomycetes</taxon>
        <taxon>Pleosporomycetidae</taxon>
        <taxon>Pleosporales</taxon>
        <taxon>Sporormiaceae</taxon>
        <taxon>Sporormia</taxon>
    </lineage>
</organism>
<accession>A0A6A6V7W8</accession>
<protein>
    <recommendedName>
        <fullName evidence="4">Secreted protein</fullName>
    </recommendedName>
</protein>
<dbReference type="Pfam" id="PF04681">
    <property type="entry name" value="Bys1"/>
    <property type="match status" value="1"/>
</dbReference>
<evidence type="ECO:0000313" key="2">
    <source>
        <dbReference type="EMBL" id="KAF2745779.1"/>
    </source>
</evidence>
<reference evidence="2" key="1">
    <citation type="journal article" date="2020" name="Stud. Mycol.">
        <title>101 Dothideomycetes genomes: a test case for predicting lifestyles and emergence of pathogens.</title>
        <authorList>
            <person name="Haridas S."/>
            <person name="Albert R."/>
            <person name="Binder M."/>
            <person name="Bloem J."/>
            <person name="Labutti K."/>
            <person name="Salamov A."/>
            <person name="Andreopoulos B."/>
            <person name="Baker S."/>
            <person name="Barry K."/>
            <person name="Bills G."/>
            <person name="Bluhm B."/>
            <person name="Cannon C."/>
            <person name="Castanera R."/>
            <person name="Culley D."/>
            <person name="Daum C."/>
            <person name="Ezra D."/>
            <person name="Gonzalez J."/>
            <person name="Henrissat B."/>
            <person name="Kuo A."/>
            <person name="Liang C."/>
            <person name="Lipzen A."/>
            <person name="Lutzoni F."/>
            <person name="Magnuson J."/>
            <person name="Mondo S."/>
            <person name="Nolan M."/>
            <person name="Ohm R."/>
            <person name="Pangilinan J."/>
            <person name="Park H.-J."/>
            <person name="Ramirez L."/>
            <person name="Alfaro M."/>
            <person name="Sun H."/>
            <person name="Tritt A."/>
            <person name="Yoshinaga Y."/>
            <person name="Zwiers L.-H."/>
            <person name="Turgeon B."/>
            <person name="Goodwin S."/>
            <person name="Spatafora J."/>
            <person name="Crous P."/>
            <person name="Grigoriev I."/>
        </authorList>
    </citation>
    <scope>NUCLEOTIDE SEQUENCE</scope>
    <source>
        <strain evidence="2">CBS 119925</strain>
    </source>
</reference>
<sequence>MNISKGTFFFILAVLLGSAMAELVSQNPNLVGPPSHKLHTLSDVHAQVAESFDANNLAIKGYVQNNCDRSIFVQYAWCCTEERRRRGETCADGLLELKPGTGYWTSGGCRNDHCSQTIRIYRDRSARDVYQVEYIMDPNGRVWYNLSAVDGNPFGDKKRYFEIRGRKTCEWMYCAPGQDSKHCDWPYKEGDCEAGDVMFYLC</sequence>
<evidence type="ECO:0008006" key="4">
    <source>
        <dbReference type="Google" id="ProtNLM"/>
    </source>
</evidence>
<evidence type="ECO:0000313" key="3">
    <source>
        <dbReference type="Proteomes" id="UP000799440"/>
    </source>
</evidence>
<feature type="chain" id="PRO_5025383724" description="Secreted protein" evidence="1">
    <location>
        <begin position="22"/>
        <end position="202"/>
    </location>
</feature>
<name>A0A6A6V7W8_9PLEO</name>
<dbReference type="AlphaFoldDB" id="A0A6A6V7W8"/>
<gene>
    <name evidence="2" type="ORF">M011DRAFT_478568</name>
</gene>
<dbReference type="EMBL" id="MU006580">
    <property type="protein sequence ID" value="KAF2745779.1"/>
    <property type="molecule type" value="Genomic_DNA"/>
</dbReference>
<evidence type="ECO:0000256" key="1">
    <source>
        <dbReference type="SAM" id="SignalP"/>
    </source>
</evidence>